<proteinExistence type="predicted"/>
<sequence length="117" mass="13157">MSGKPPATLLWLAQVSDVMYSDPDDEASLAAREAITYLCVGARMDSGQQVGVVHEVVVSELEEWGNVHCQDGGRRRVRDYLVLMPSRPVSLLMQEYRGLTSHTPCCRYRLYRNKAAQ</sequence>
<reference evidence="1 2" key="1">
    <citation type="journal article" date="2009" name="Nat. Genet.">
        <title>Comparative genomic and phylogeographic analysis of Mycobacterium leprae.</title>
        <authorList>
            <person name="Monot M."/>
            <person name="Honore N."/>
            <person name="Garnier T."/>
            <person name="Zidane N."/>
            <person name="Sherafi D."/>
            <person name="Paniz-Mondolfi A."/>
            <person name="Matsuoka M."/>
            <person name="Taylor G.M."/>
            <person name="Donoghue H.D."/>
            <person name="Bouwman A."/>
            <person name="Mays S."/>
            <person name="Watson C."/>
            <person name="Lockwood D."/>
            <person name="Khamispour A."/>
            <person name="Dowlati Y."/>
            <person name="Jianping S."/>
            <person name="Rea T.H."/>
            <person name="Vera-Cabrera L."/>
            <person name="Stefani M.M."/>
            <person name="Banu S."/>
            <person name="Macdonald M."/>
            <person name="Sapkota B.R."/>
            <person name="Spencer J.S."/>
            <person name="Thomas J."/>
            <person name="Harshman K."/>
            <person name="Singh P."/>
            <person name="Busso P."/>
            <person name="Gattiker A."/>
            <person name="Rougemont J."/>
            <person name="Brennan P.J."/>
            <person name="Cole S.T."/>
        </authorList>
    </citation>
    <scope>NUCLEOTIDE SEQUENCE [LARGE SCALE GENOMIC DNA]</scope>
    <source>
        <strain evidence="2">Br4923</strain>
    </source>
</reference>
<protein>
    <submittedName>
        <fullName evidence="1">Uncharacterized protein</fullName>
    </submittedName>
</protein>
<dbReference type="KEGG" id="mlb:MLBr01420"/>
<dbReference type="Proteomes" id="UP000006900">
    <property type="component" value="Chromosome"/>
</dbReference>
<evidence type="ECO:0000313" key="2">
    <source>
        <dbReference type="Proteomes" id="UP000006900"/>
    </source>
</evidence>
<dbReference type="HOGENOM" id="CLU_2082197_0_0_11"/>
<dbReference type="EMBL" id="FM211192">
    <property type="protein sequence ID" value="CAR71515.1"/>
    <property type="molecule type" value="Genomic_DNA"/>
</dbReference>
<gene>
    <name evidence="1" type="ordered locus">MLBr01420</name>
</gene>
<organism evidence="1 2">
    <name type="scientific">Mycobacterium leprae (strain Br4923)</name>
    <dbReference type="NCBI Taxonomy" id="561304"/>
    <lineage>
        <taxon>Bacteria</taxon>
        <taxon>Bacillati</taxon>
        <taxon>Actinomycetota</taxon>
        <taxon>Actinomycetes</taxon>
        <taxon>Mycobacteriales</taxon>
        <taxon>Mycobacteriaceae</taxon>
        <taxon>Mycobacterium</taxon>
    </lineage>
</organism>
<evidence type="ECO:0000313" key="1">
    <source>
        <dbReference type="EMBL" id="CAR71515.1"/>
    </source>
</evidence>
<name>A0A0H3MVB8_MYCLB</name>
<dbReference type="AlphaFoldDB" id="A0A0H3MVB8"/>
<accession>A0A0H3MVB8</accession>